<dbReference type="InterPro" id="IPR002938">
    <property type="entry name" value="FAD-bd"/>
</dbReference>
<evidence type="ECO:0000259" key="8">
    <source>
        <dbReference type="Pfam" id="PF01494"/>
    </source>
</evidence>
<protein>
    <recommendedName>
        <fullName evidence="8">FAD-binding domain-containing protein</fullName>
    </recommendedName>
</protein>
<evidence type="ECO:0000256" key="2">
    <source>
        <dbReference type="ARBA" id="ARBA00022630"/>
    </source>
</evidence>
<evidence type="ECO:0000256" key="6">
    <source>
        <dbReference type="ARBA" id="ARBA00023033"/>
    </source>
</evidence>
<sequence>IDRLKLSQLLLNAVEADPNITLCFQHKLIRADLKKQSLTFQAPEGEKELTVGFTFGCDGAFSTVRRQMMRSGDRFNYTQEYIEHGYKELHMPPKAEGEYAMPPNYLHIWPRQEFMMIALPNQDKSFTLTLFMPFEMFDNIKTKENLLSVFMKHFPDSIKKIGEARLVEDYFKNPTGSLMSIKCDPYYLDCSTVLLGDAAHAVVPFYGQGMNAGMEDCLVFDECLEKVITSGGVGDLEAAAKAYSNARWRDGHAIAQLSKENYDEMRSHVTSRLFLLEKKINNALHRKFQNSFIPLYTMVTFTRMGYHDVIEKNNRQKNIVKIITIAIFIFVVLIFIFLFALLFSLMK</sequence>
<keyword evidence="7" id="KW-0472">Membrane</keyword>
<dbReference type="GO" id="GO:0004502">
    <property type="term" value="F:kynurenine 3-monooxygenase activity"/>
    <property type="evidence" value="ECO:0007669"/>
    <property type="project" value="TreeGrafter"/>
</dbReference>
<accession>A0A1X7SWD5</accession>
<name>A0A1X7SWD5_AMPQE</name>
<evidence type="ECO:0000256" key="5">
    <source>
        <dbReference type="ARBA" id="ARBA00023002"/>
    </source>
</evidence>
<keyword evidence="5" id="KW-0560">Oxidoreductase</keyword>
<dbReference type="OrthoDB" id="10053569at2759"/>
<dbReference type="Pfam" id="PF01494">
    <property type="entry name" value="FAD_binding_3"/>
    <property type="match status" value="1"/>
</dbReference>
<feature type="domain" description="FAD-binding" evidence="8">
    <location>
        <begin position="6"/>
        <end position="232"/>
    </location>
</feature>
<dbReference type="SUPFAM" id="SSF51905">
    <property type="entry name" value="FAD/NAD(P)-binding domain"/>
    <property type="match status" value="1"/>
</dbReference>
<dbReference type="EnsemblMetazoa" id="Aqu2.1.06292_001">
    <property type="protein sequence ID" value="Aqu2.1.06292_001"/>
    <property type="gene ID" value="Aqu2.1.06292"/>
</dbReference>
<evidence type="ECO:0000313" key="9">
    <source>
        <dbReference type="EnsemblMetazoa" id="Aqu2.1.06292_001"/>
    </source>
</evidence>
<organism evidence="9">
    <name type="scientific">Amphimedon queenslandica</name>
    <name type="common">Sponge</name>
    <dbReference type="NCBI Taxonomy" id="400682"/>
    <lineage>
        <taxon>Eukaryota</taxon>
        <taxon>Metazoa</taxon>
        <taxon>Porifera</taxon>
        <taxon>Demospongiae</taxon>
        <taxon>Heteroscleromorpha</taxon>
        <taxon>Haplosclerida</taxon>
        <taxon>Niphatidae</taxon>
        <taxon>Amphimedon</taxon>
    </lineage>
</organism>
<keyword evidence="7" id="KW-0812">Transmembrane</keyword>
<evidence type="ECO:0000256" key="4">
    <source>
        <dbReference type="ARBA" id="ARBA00022857"/>
    </source>
</evidence>
<keyword evidence="7" id="KW-1133">Transmembrane helix</keyword>
<dbReference type="InterPro" id="IPR036188">
    <property type="entry name" value="FAD/NAD-bd_sf"/>
</dbReference>
<dbReference type="PANTHER" id="PTHR46028">
    <property type="entry name" value="KYNURENINE 3-MONOOXYGENASE"/>
    <property type="match status" value="1"/>
</dbReference>
<dbReference type="GO" id="GO:0071949">
    <property type="term" value="F:FAD binding"/>
    <property type="evidence" value="ECO:0007669"/>
    <property type="project" value="InterPro"/>
</dbReference>
<dbReference type="OMA" id="HQCIANR"/>
<evidence type="ECO:0000256" key="7">
    <source>
        <dbReference type="SAM" id="Phobius"/>
    </source>
</evidence>
<dbReference type="PANTHER" id="PTHR46028:SF2">
    <property type="entry name" value="KYNURENINE 3-MONOOXYGENASE"/>
    <property type="match status" value="1"/>
</dbReference>
<dbReference type="PRINTS" id="PR00420">
    <property type="entry name" value="RNGMNOXGNASE"/>
</dbReference>
<dbReference type="GO" id="GO:0005741">
    <property type="term" value="C:mitochondrial outer membrane"/>
    <property type="evidence" value="ECO:0007669"/>
    <property type="project" value="TreeGrafter"/>
</dbReference>
<dbReference type="GO" id="GO:0070189">
    <property type="term" value="P:kynurenine metabolic process"/>
    <property type="evidence" value="ECO:0007669"/>
    <property type="project" value="TreeGrafter"/>
</dbReference>
<dbReference type="eggNOG" id="KOG2614">
    <property type="taxonomic scope" value="Eukaryota"/>
</dbReference>
<comment type="cofactor">
    <cofactor evidence="1">
        <name>FAD</name>
        <dbReference type="ChEBI" id="CHEBI:57692"/>
    </cofactor>
</comment>
<reference evidence="9" key="1">
    <citation type="submission" date="2017-05" db="UniProtKB">
        <authorList>
            <consortium name="EnsemblMetazoa"/>
        </authorList>
    </citation>
    <scope>IDENTIFICATION</scope>
</reference>
<keyword evidence="4" id="KW-0521">NADP</keyword>
<proteinExistence type="predicted"/>
<feature type="transmembrane region" description="Helical" evidence="7">
    <location>
        <begin position="322"/>
        <end position="345"/>
    </location>
</feature>
<keyword evidence="3" id="KW-0274">FAD</keyword>
<dbReference type="STRING" id="400682.A0A1X7SWD5"/>
<dbReference type="AlphaFoldDB" id="A0A1X7SWD5"/>
<dbReference type="InParanoid" id="A0A1X7SWD5"/>
<dbReference type="Gene3D" id="3.50.50.60">
    <property type="entry name" value="FAD/NAD(P)-binding domain"/>
    <property type="match status" value="1"/>
</dbReference>
<keyword evidence="6" id="KW-0503">Monooxygenase</keyword>
<keyword evidence="2" id="KW-0285">Flavoprotein</keyword>
<evidence type="ECO:0000256" key="3">
    <source>
        <dbReference type="ARBA" id="ARBA00022827"/>
    </source>
</evidence>
<evidence type="ECO:0000256" key="1">
    <source>
        <dbReference type="ARBA" id="ARBA00001974"/>
    </source>
</evidence>